<gene>
    <name evidence="3" type="ORF">KJB30_13870</name>
</gene>
<keyword evidence="2" id="KW-1133">Transmembrane helix</keyword>
<accession>A0ABS5UB31</accession>
<keyword evidence="2" id="KW-0472">Membrane</keyword>
<evidence type="ECO:0000256" key="1">
    <source>
        <dbReference type="SAM" id="MobiDB-lite"/>
    </source>
</evidence>
<comment type="caution">
    <text evidence="3">The sequence shown here is derived from an EMBL/GenBank/DDBJ whole genome shotgun (WGS) entry which is preliminary data.</text>
</comment>
<dbReference type="RefSeq" id="WP_214300343.1">
    <property type="nucleotide sequence ID" value="NZ_JAHDYS010000014.1"/>
</dbReference>
<evidence type="ECO:0000256" key="2">
    <source>
        <dbReference type="SAM" id="Phobius"/>
    </source>
</evidence>
<dbReference type="EMBL" id="JAHDYS010000014">
    <property type="protein sequence ID" value="MBT1072879.1"/>
    <property type="molecule type" value="Genomic_DNA"/>
</dbReference>
<feature type="transmembrane region" description="Helical" evidence="2">
    <location>
        <begin position="70"/>
        <end position="88"/>
    </location>
</feature>
<reference evidence="3 4" key="1">
    <citation type="submission" date="2021-05" db="EMBL/GenBank/DDBJ databases">
        <title>The draft genome of Geobacter chapellei DSM 13688.</title>
        <authorList>
            <person name="Xu Z."/>
            <person name="Masuda Y."/>
            <person name="Itoh H."/>
            <person name="Senoo K."/>
        </authorList>
    </citation>
    <scope>NUCLEOTIDE SEQUENCE [LARGE SCALE GENOMIC DNA]</scope>
    <source>
        <strain evidence="3 4">DSM 13688</strain>
    </source>
</reference>
<protein>
    <submittedName>
        <fullName evidence="3">Uncharacterized protein</fullName>
    </submittedName>
</protein>
<keyword evidence="4" id="KW-1185">Reference proteome</keyword>
<feature type="region of interest" description="Disordered" evidence="1">
    <location>
        <begin position="1"/>
        <end position="39"/>
    </location>
</feature>
<evidence type="ECO:0000313" key="4">
    <source>
        <dbReference type="Proteomes" id="UP000784128"/>
    </source>
</evidence>
<name>A0ABS5UB31_9BACT</name>
<feature type="compositionally biased region" description="Low complexity" evidence="1">
    <location>
        <begin position="17"/>
        <end position="32"/>
    </location>
</feature>
<keyword evidence="2" id="KW-0812">Transmembrane</keyword>
<dbReference type="Proteomes" id="UP000784128">
    <property type="component" value="Unassembled WGS sequence"/>
</dbReference>
<sequence>METDQFKNPKQTMPGESVSSSSQQDLSERSSQLYGKTKQAVSQAYQKTSTELSGTYDKALNYSRENPGKVALIAAGAGLGIGLTIASMTKSRSQPSRYAQPIVNALSDVAREYFR</sequence>
<evidence type="ECO:0000313" key="3">
    <source>
        <dbReference type="EMBL" id="MBT1072879.1"/>
    </source>
</evidence>
<organism evidence="3 4">
    <name type="scientific">Pelotalea chapellei</name>
    <dbReference type="NCBI Taxonomy" id="44671"/>
    <lineage>
        <taxon>Bacteria</taxon>
        <taxon>Pseudomonadati</taxon>
        <taxon>Thermodesulfobacteriota</taxon>
        <taxon>Desulfuromonadia</taxon>
        <taxon>Geobacterales</taxon>
        <taxon>Geobacteraceae</taxon>
        <taxon>Pelotalea</taxon>
    </lineage>
</organism>
<proteinExistence type="predicted"/>